<organism evidence="1">
    <name type="scientific">marine sediment metagenome</name>
    <dbReference type="NCBI Taxonomy" id="412755"/>
    <lineage>
        <taxon>unclassified sequences</taxon>
        <taxon>metagenomes</taxon>
        <taxon>ecological metagenomes</taxon>
    </lineage>
</organism>
<comment type="caution">
    <text evidence="1">The sequence shown here is derived from an EMBL/GenBank/DDBJ whole genome shotgun (WGS) entry which is preliminary data.</text>
</comment>
<accession>A0A0F9EL18</accession>
<evidence type="ECO:0000313" key="1">
    <source>
        <dbReference type="EMBL" id="KKL74773.1"/>
    </source>
</evidence>
<proteinExistence type="predicted"/>
<reference evidence="1" key="1">
    <citation type="journal article" date="2015" name="Nature">
        <title>Complex archaea that bridge the gap between prokaryotes and eukaryotes.</title>
        <authorList>
            <person name="Spang A."/>
            <person name="Saw J.H."/>
            <person name="Jorgensen S.L."/>
            <person name="Zaremba-Niedzwiedzka K."/>
            <person name="Martijn J."/>
            <person name="Lind A.E."/>
            <person name="van Eijk R."/>
            <person name="Schleper C."/>
            <person name="Guy L."/>
            <person name="Ettema T.J."/>
        </authorList>
    </citation>
    <scope>NUCLEOTIDE SEQUENCE</scope>
</reference>
<gene>
    <name evidence="1" type="ORF">LCGC14_2061540</name>
</gene>
<sequence>MLKKEFLDETSLDETEVLGEAYYNDKDKVPLEEYKIKKLNLYKGLFTELIRLLAKKNYLEAGEEMF</sequence>
<name>A0A0F9EL18_9ZZZZ</name>
<dbReference type="EMBL" id="LAZR01024548">
    <property type="protein sequence ID" value="KKL74773.1"/>
    <property type="molecule type" value="Genomic_DNA"/>
</dbReference>
<protein>
    <submittedName>
        <fullName evidence="1">Uncharacterized protein</fullName>
    </submittedName>
</protein>
<dbReference type="AlphaFoldDB" id="A0A0F9EL18"/>